<dbReference type="GeneID" id="97131422"/>
<dbReference type="Proteomes" id="UP000577724">
    <property type="component" value="Unassembled WGS sequence"/>
</dbReference>
<keyword evidence="2" id="KW-1185">Reference proteome</keyword>
<dbReference type="EMBL" id="JABMCC010000107">
    <property type="protein sequence ID" value="NUU54786.1"/>
    <property type="molecule type" value="Genomic_DNA"/>
</dbReference>
<dbReference type="RefSeq" id="WP_175381744.1">
    <property type="nucleotide sequence ID" value="NZ_JABMCC010000107.1"/>
</dbReference>
<sequence>MTLDSFPPTVSVARYLEYLKELIKNELGLDAEISLRIHSWPSTNRLAQLVISDMVEGTNNWTTKNEIIDDKDALGSMIYTSAKKGSNKYHYSEIIIYKSEHQTKHRLGTSPTINKKI</sequence>
<reference evidence="1 2" key="1">
    <citation type="submission" date="2020-05" db="EMBL/GenBank/DDBJ databases">
        <title>Genome Sequencing of Type Strains.</title>
        <authorList>
            <person name="Lemaire J.F."/>
            <person name="Inderbitzin P."/>
            <person name="Gregorio O.A."/>
            <person name="Collins S.B."/>
            <person name="Wespe N."/>
            <person name="Knight-Connoni V."/>
        </authorList>
    </citation>
    <scope>NUCLEOTIDE SEQUENCE [LARGE SCALE GENOMIC DNA]</scope>
    <source>
        <strain evidence="1 2">DSM 19942</strain>
    </source>
</reference>
<evidence type="ECO:0000313" key="2">
    <source>
        <dbReference type="Proteomes" id="UP000577724"/>
    </source>
</evidence>
<comment type="caution">
    <text evidence="1">The sequence shown here is derived from an EMBL/GenBank/DDBJ whole genome shotgun (WGS) entry which is preliminary data.</text>
</comment>
<protein>
    <submittedName>
        <fullName evidence="1">Uncharacterized protein</fullName>
    </submittedName>
</protein>
<organism evidence="1 2">
    <name type="scientific">Paenibacillus taichungensis</name>
    <dbReference type="NCBI Taxonomy" id="484184"/>
    <lineage>
        <taxon>Bacteria</taxon>
        <taxon>Bacillati</taxon>
        <taxon>Bacillota</taxon>
        <taxon>Bacilli</taxon>
        <taxon>Bacillales</taxon>
        <taxon>Paenibacillaceae</taxon>
        <taxon>Paenibacillus</taxon>
    </lineage>
</organism>
<gene>
    <name evidence="1" type="ORF">HP548_11925</name>
</gene>
<name>A0ABX2ML56_9BACL</name>
<accession>A0ABX2ML56</accession>
<proteinExistence type="predicted"/>
<evidence type="ECO:0000313" key="1">
    <source>
        <dbReference type="EMBL" id="NUU54786.1"/>
    </source>
</evidence>